<sequence length="123" mass="13801">TPYNVVVSKDGTENFNTIVGAILTDLDHDVKPFFKKGTYHEYIIRVDKNKSNIFMIGEGKKTMIITGNRSFLDDDQTYDTTVVGVLGNGVITQDLTFRNNVGSIKRQTVALRVEADLVSFYEC</sequence>
<evidence type="ECO:0000313" key="8">
    <source>
        <dbReference type="Proteomes" id="UP000004994"/>
    </source>
</evidence>
<dbReference type="STRING" id="4081.A0A3Q7JMQ9"/>
<keyword evidence="4" id="KW-0961">Cell wall biogenesis/degradation</keyword>
<dbReference type="EnsemblPlants" id="Solyc11g050997.1.1">
    <property type="protein sequence ID" value="Solyc11g050997.1.1"/>
    <property type="gene ID" value="Solyc11g050997.1"/>
</dbReference>
<dbReference type="Gramene" id="Solyc11g050997.1.1">
    <property type="protein sequence ID" value="Solyc11g050997.1.1"/>
    <property type="gene ID" value="Solyc11g050997.1"/>
</dbReference>
<evidence type="ECO:0000256" key="2">
    <source>
        <dbReference type="ARBA" id="ARBA00022801"/>
    </source>
</evidence>
<reference evidence="7" key="1">
    <citation type="journal article" date="2012" name="Nature">
        <title>The tomato genome sequence provides insights into fleshy fruit evolution.</title>
        <authorList>
            <consortium name="Tomato Genome Consortium"/>
        </authorList>
    </citation>
    <scope>NUCLEOTIDE SEQUENCE [LARGE SCALE GENOMIC DNA]</scope>
    <source>
        <strain evidence="7">cv. Heinz 1706</strain>
    </source>
</reference>
<dbReference type="Gene3D" id="2.160.20.10">
    <property type="entry name" value="Single-stranded right-handed beta-helix, Pectin lyase-like"/>
    <property type="match status" value="1"/>
</dbReference>
<feature type="domain" description="Pectinesterase catalytic" evidence="6">
    <location>
        <begin position="4"/>
        <end position="123"/>
    </location>
</feature>
<comment type="pathway">
    <text evidence="1">Glycan metabolism; pectin degradation; 2-dehydro-3-deoxy-D-gluconate from pectin: step 1/5.</text>
</comment>
<reference evidence="7" key="2">
    <citation type="submission" date="2019-01" db="UniProtKB">
        <authorList>
            <consortium name="EnsemblPlants"/>
        </authorList>
    </citation>
    <scope>IDENTIFICATION</scope>
    <source>
        <strain evidence="7">cv. Heinz 1706</strain>
    </source>
</reference>
<dbReference type="InterPro" id="IPR011050">
    <property type="entry name" value="Pectin_lyase_fold/virulence"/>
</dbReference>
<organism evidence="7">
    <name type="scientific">Solanum lycopersicum</name>
    <name type="common">Tomato</name>
    <name type="synonym">Lycopersicon esculentum</name>
    <dbReference type="NCBI Taxonomy" id="4081"/>
    <lineage>
        <taxon>Eukaryota</taxon>
        <taxon>Viridiplantae</taxon>
        <taxon>Streptophyta</taxon>
        <taxon>Embryophyta</taxon>
        <taxon>Tracheophyta</taxon>
        <taxon>Spermatophyta</taxon>
        <taxon>Magnoliopsida</taxon>
        <taxon>eudicotyledons</taxon>
        <taxon>Gunneridae</taxon>
        <taxon>Pentapetalae</taxon>
        <taxon>asterids</taxon>
        <taxon>lamiids</taxon>
        <taxon>Solanales</taxon>
        <taxon>Solanaceae</taxon>
        <taxon>Solanoideae</taxon>
        <taxon>Solaneae</taxon>
        <taxon>Solanum</taxon>
        <taxon>Solanum subgen. Lycopersicon</taxon>
    </lineage>
</organism>
<evidence type="ECO:0000256" key="4">
    <source>
        <dbReference type="ARBA" id="ARBA00023316"/>
    </source>
</evidence>
<dbReference type="GO" id="GO:0042545">
    <property type="term" value="P:cell wall modification"/>
    <property type="evidence" value="ECO:0007669"/>
    <property type="project" value="InterPro"/>
</dbReference>
<evidence type="ECO:0000256" key="5">
    <source>
        <dbReference type="ARBA" id="ARBA00047928"/>
    </source>
</evidence>
<dbReference type="InterPro" id="IPR000070">
    <property type="entry name" value="Pectinesterase_cat"/>
</dbReference>
<comment type="catalytic activity">
    <reaction evidence="5">
        <text>[(1-&gt;4)-alpha-D-galacturonosyl methyl ester](n) + n H2O = [(1-&gt;4)-alpha-D-galacturonosyl](n) + n methanol + n H(+)</text>
        <dbReference type="Rhea" id="RHEA:22380"/>
        <dbReference type="Rhea" id="RHEA-COMP:14570"/>
        <dbReference type="Rhea" id="RHEA-COMP:14573"/>
        <dbReference type="ChEBI" id="CHEBI:15377"/>
        <dbReference type="ChEBI" id="CHEBI:15378"/>
        <dbReference type="ChEBI" id="CHEBI:17790"/>
        <dbReference type="ChEBI" id="CHEBI:140522"/>
        <dbReference type="ChEBI" id="CHEBI:140523"/>
        <dbReference type="EC" id="3.1.1.11"/>
    </reaction>
</comment>
<evidence type="ECO:0000313" key="7">
    <source>
        <dbReference type="EnsemblPlants" id="Solyc11g050997.1.1"/>
    </source>
</evidence>
<proteinExistence type="predicted"/>
<dbReference type="Pfam" id="PF01095">
    <property type="entry name" value="Pectinesterase"/>
    <property type="match status" value="1"/>
</dbReference>
<dbReference type="Proteomes" id="UP000004994">
    <property type="component" value="Chromosome 11"/>
</dbReference>
<dbReference type="InParanoid" id="A0A3Q7JMQ9"/>
<dbReference type="AlphaFoldDB" id="A0A3Q7JMQ9"/>
<dbReference type="OMA" id="FENCAFR"/>
<dbReference type="SUPFAM" id="SSF51126">
    <property type="entry name" value="Pectin lyase-like"/>
    <property type="match status" value="1"/>
</dbReference>
<evidence type="ECO:0000256" key="3">
    <source>
        <dbReference type="ARBA" id="ARBA00023085"/>
    </source>
</evidence>
<dbReference type="GO" id="GO:0030599">
    <property type="term" value="F:pectinesterase activity"/>
    <property type="evidence" value="ECO:0007669"/>
    <property type="project" value="UniProtKB-EC"/>
</dbReference>
<dbReference type="UniPathway" id="UPA00545">
    <property type="reaction ID" value="UER00823"/>
</dbReference>
<dbReference type="InterPro" id="IPR012334">
    <property type="entry name" value="Pectin_lyas_fold"/>
</dbReference>
<dbReference type="PANTHER" id="PTHR31707">
    <property type="entry name" value="PECTINESTERASE"/>
    <property type="match status" value="1"/>
</dbReference>
<dbReference type="GO" id="GO:0045490">
    <property type="term" value="P:pectin catabolic process"/>
    <property type="evidence" value="ECO:0007669"/>
    <property type="project" value="UniProtKB-UniPathway"/>
</dbReference>
<keyword evidence="8" id="KW-1185">Reference proteome</keyword>
<keyword evidence="3" id="KW-0063">Aspartyl esterase</keyword>
<protein>
    <recommendedName>
        <fullName evidence="6">Pectinesterase catalytic domain-containing protein</fullName>
    </recommendedName>
</protein>
<name>A0A3Q7JMQ9_SOLLC</name>
<evidence type="ECO:0000256" key="1">
    <source>
        <dbReference type="ARBA" id="ARBA00005184"/>
    </source>
</evidence>
<accession>A0A3Q7JMQ9</accession>
<keyword evidence="2" id="KW-0378">Hydrolase</keyword>
<evidence type="ECO:0000259" key="6">
    <source>
        <dbReference type="Pfam" id="PF01095"/>
    </source>
</evidence>